<dbReference type="OrthoDB" id="9806359at2"/>
<dbReference type="EC" id="2.7.7.13" evidence="2"/>
<feature type="domain" description="MannoseP isomerase/GMP-like beta-helix" evidence="11">
    <location>
        <begin position="286"/>
        <end position="340"/>
    </location>
</feature>
<dbReference type="PANTHER" id="PTHR46390">
    <property type="entry name" value="MANNOSE-1-PHOSPHATE GUANYLYLTRANSFERASE"/>
    <property type="match status" value="1"/>
</dbReference>
<dbReference type="CDD" id="cd02509">
    <property type="entry name" value="GDP-M1P_Guanylyltransferase"/>
    <property type="match status" value="1"/>
</dbReference>
<dbReference type="GO" id="GO:0009298">
    <property type="term" value="P:GDP-mannose biosynthetic process"/>
    <property type="evidence" value="ECO:0007669"/>
    <property type="project" value="TreeGrafter"/>
</dbReference>
<evidence type="ECO:0000259" key="10">
    <source>
        <dbReference type="Pfam" id="PF01050"/>
    </source>
</evidence>
<dbReference type="InterPro" id="IPR005835">
    <property type="entry name" value="NTP_transferase_dom"/>
</dbReference>
<evidence type="ECO:0000256" key="7">
    <source>
        <dbReference type="ARBA" id="ARBA00047343"/>
    </source>
</evidence>
<keyword evidence="3" id="KW-0808">Transferase</keyword>
<dbReference type="Pfam" id="PF00483">
    <property type="entry name" value="NTP_transferase"/>
    <property type="match status" value="1"/>
</dbReference>
<dbReference type="InterPro" id="IPR011051">
    <property type="entry name" value="RmlC_Cupin_sf"/>
</dbReference>
<dbReference type="InterPro" id="IPR001538">
    <property type="entry name" value="Man6P_isomerase-2_C"/>
</dbReference>
<dbReference type="Gene3D" id="2.60.120.10">
    <property type="entry name" value="Jelly Rolls"/>
    <property type="match status" value="1"/>
</dbReference>
<keyword evidence="4 12" id="KW-0548">Nucleotidyltransferase</keyword>
<dbReference type="InterPro" id="IPR029044">
    <property type="entry name" value="Nucleotide-diphossugar_trans"/>
</dbReference>
<evidence type="ECO:0000259" key="9">
    <source>
        <dbReference type="Pfam" id="PF00483"/>
    </source>
</evidence>
<dbReference type="InParanoid" id="F8ACX0"/>
<evidence type="ECO:0000256" key="3">
    <source>
        <dbReference type="ARBA" id="ARBA00022679"/>
    </source>
</evidence>
<reference evidence="12 13" key="2">
    <citation type="journal article" date="2012" name="Stand. Genomic Sci.">
        <title>Complete genome sequence of the thermophilic sulfate-reducing ocean bacterium Thermodesulfatator indicus type strain (CIR29812(T)).</title>
        <authorList>
            <person name="Anderson I."/>
            <person name="Saunders E."/>
            <person name="Lapidus A."/>
            <person name="Nolan M."/>
            <person name="Lucas S."/>
            <person name="Tice H."/>
            <person name="Del Rio T.G."/>
            <person name="Cheng J.F."/>
            <person name="Han C."/>
            <person name="Tapia R."/>
            <person name="Goodwin L.A."/>
            <person name="Pitluck S."/>
            <person name="Liolios K."/>
            <person name="Mavromatis K."/>
            <person name="Pagani I."/>
            <person name="Ivanova N."/>
            <person name="Mikhailova N."/>
            <person name="Pati A."/>
            <person name="Chen A."/>
            <person name="Palaniappan K."/>
            <person name="Land M."/>
            <person name="Hauser L."/>
            <person name="Jeffries C.D."/>
            <person name="Chang Y.J."/>
            <person name="Brambilla E.M."/>
            <person name="Rohde M."/>
            <person name="Spring S."/>
            <person name="Goker M."/>
            <person name="Detter J.C."/>
            <person name="Woyke T."/>
            <person name="Bristow J."/>
            <person name="Eisen J.A."/>
            <person name="Markowitz V."/>
            <person name="Hugenholtz P."/>
            <person name="Kyrpides N.C."/>
            <person name="Klenk H.P."/>
        </authorList>
    </citation>
    <scope>NUCLEOTIDE SEQUENCE [LARGE SCALE GENOMIC DNA]</scope>
    <source>
        <strain evidence="13">DSM 15286 / JCM 11887 / CIR29812</strain>
    </source>
</reference>
<evidence type="ECO:0000313" key="12">
    <source>
        <dbReference type="EMBL" id="AEH44764.1"/>
    </source>
</evidence>
<dbReference type="SUPFAM" id="SSF53448">
    <property type="entry name" value="Nucleotide-diphospho-sugar transferases"/>
    <property type="match status" value="1"/>
</dbReference>
<sequence>MKAIVLAGGSGTRLWPLSRKDYPKQFLKLNGGKSLLRQTVDRLLLFLNPEDILILTCEHYKFHVKAHLVDLSGYHLLCEPHARNTGPAIAYGFKYALEKWGLPSDEPVLICPSDHLIEPEDVFAETVQKAAQVAKEGFLVTFGITPSRPETGYGYIKQGERLKEVNDFSAYKVARFTEKPDVATAENYLKEGGYYWNAGIFLFTPETFSKELATCAPDIFALYDNDFDTLTSKFAEMPDISIDYALMEKSSQVAVVPLSLYWNDIGSWDALFDVLEKDSSGNAQTGRVITIDTENSMILGQKRLIATIGLEDHLVVETPDAILIVKKGEAQKVSNLVKQLKNEGYPEALEHVTTYRPWGSYTVLEEGPRYKIKRIVVNPGERLSLQMHYHRSEHWVVVRGTAKVQIGDEEIFLHENESVFVPKSTKHRLENPGKIPLEIIEVQNGEYLGEDDIVRFDDVYGRSKK</sequence>
<dbReference type="PaxDb" id="667014-Thein_0887"/>
<dbReference type="InterPro" id="IPR014710">
    <property type="entry name" value="RmlC-like_jellyroll"/>
</dbReference>
<dbReference type="AlphaFoldDB" id="F8ACX0"/>
<dbReference type="GO" id="GO:0016853">
    <property type="term" value="F:isomerase activity"/>
    <property type="evidence" value="ECO:0007669"/>
    <property type="project" value="UniProtKB-KW"/>
</dbReference>
<dbReference type="PATRIC" id="fig|667014.3.peg.908"/>
<dbReference type="STRING" id="667014.Thein_0887"/>
<dbReference type="Pfam" id="PF01050">
    <property type="entry name" value="MannoseP_isomer"/>
    <property type="match status" value="1"/>
</dbReference>
<dbReference type="Gene3D" id="3.90.550.10">
    <property type="entry name" value="Spore Coat Polysaccharide Biosynthesis Protein SpsA, Chain A"/>
    <property type="match status" value="1"/>
</dbReference>
<evidence type="ECO:0000256" key="5">
    <source>
        <dbReference type="ARBA" id="ARBA00022741"/>
    </source>
</evidence>
<gene>
    <name evidence="12" type="ordered locus">Thein_0887</name>
</gene>
<evidence type="ECO:0000256" key="4">
    <source>
        <dbReference type="ARBA" id="ARBA00022695"/>
    </source>
</evidence>
<dbReference type="InterPro" id="IPR051161">
    <property type="entry name" value="Mannose-6P_isomerase_type2"/>
</dbReference>
<protein>
    <recommendedName>
        <fullName evidence="2">mannose-1-phosphate guanylyltransferase</fullName>
        <ecNumber evidence="2">2.7.7.13</ecNumber>
    </recommendedName>
</protein>
<evidence type="ECO:0000256" key="8">
    <source>
        <dbReference type="RuleBase" id="RU004190"/>
    </source>
</evidence>
<dbReference type="GO" id="GO:0004475">
    <property type="term" value="F:mannose-1-phosphate guanylyltransferase (GTP) activity"/>
    <property type="evidence" value="ECO:0007669"/>
    <property type="project" value="UniProtKB-EC"/>
</dbReference>
<comment type="similarity">
    <text evidence="1 8">Belongs to the mannose-6-phosphate isomerase type 2 family.</text>
</comment>
<dbReference type="GO" id="GO:0000271">
    <property type="term" value="P:polysaccharide biosynthetic process"/>
    <property type="evidence" value="ECO:0007669"/>
    <property type="project" value="InterPro"/>
</dbReference>
<evidence type="ECO:0000256" key="2">
    <source>
        <dbReference type="ARBA" id="ARBA00012387"/>
    </source>
</evidence>
<dbReference type="PANTHER" id="PTHR46390:SF1">
    <property type="entry name" value="MANNOSE-1-PHOSPHATE GUANYLYLTRANSFERASE"/>
    <property type="match status" value="1"/>
</dbReference>
<dbReference type="eggNOG" id="COG0662">
    <property type="taxonomic scope" value="Bacteria"/>
</dbReference>
<feature type="domain" description="Mannose-6-phosphate isomerase type II C-terminal" evidence="10">
    <location>
        <begin position="348"/>
        <end position="458"/>
    </location>
</feature>
<evidence type="ECO:0000313" key="13">
    <source>
        <dbReference type="Proteomes" id="UP000006793"/>
    </source>
</evidence>
<feature type="domain" description="Nucleotidyl transferase" evidence="9">
    <location>
        <begin position="2"/>
        <end position="278"/>
    </location>
</feature>
<keyword evidence="13" id="KW-1185">Reference proteome</keyword>
<dbReference type="eggNOG" id="COG0836">
    <property type="taxonomic scope" value="Bacteria"/>
</dbReference>
<dbReference type="FunFam" id="3.90.550.10:FF:000046">
    <property type="entry name" value="Mannose-1-phosphate guanylyltransferase (GDP)"/>
    <property type="match status" value="1"/>
</dbReference>
<reference evidence="13" key="1">
    <citation type="submission" date="2011-04" db="EMBL/GenBank/DDBJ databases">
        <title>The complete genome of Thermodesulfatator indicus DSM 15286.</title>
        <authorList>
            <person name="Lucas S."/>
            <person name="Copeland A."/>
            <person name="Lapidus A."/>
            <person name="Bruce D."/>
            <person name="Goodwin L."/>
            <person name="Pitluck S."/>
            <person name="Peters L."/>
            <person name="Kyrpides N."/>
            <person name="Mavromatis K."/>
            <person name="Pagani I."/>
            <person name="Ivanova N."/>
            <person name="Saunders L."/>
            <person name="Detter J.C."/>
            <person name="Tapia R."/>
            <person name="Han C."/>
            <person name="Land M."/>
            <person name="Hauser L."/>
            <person name="Markowitz V."/>
            <person name="Cheng J.-F."/>
            <person name="Hugenholtz P."/>
            <person name="Woyke T."/>
            <person name="Wu D."/>
            <person name="Spring S."/>
            <person name="Schroeder M."/>
            <person name="Brambilla E."/>
            <person name="Klenk H.-P."/>
            <person name="Eisen J.A."/>
        </authorList>
    </citation>
    <scope>NUCLEOTIDE SEQUENCE [LARGE SCALE GENOMIC DNA]</scope>
    <source>
        <strain evidence="13">DSM 15286 / JCM 11887 / CIR29812</strain>
    </source>
</reference>
<dbReference type="RefSeq" id="WP_013907507.1">
    <property type="nucleotide sequence ID" value="NC_015681.1"/>
</dbReference>
<comment type="catalytic activity">
    <reaction evidence="7">
        <text>alpha-D-mannose 1-phosphate + GTP + H(+) = GDP-alpha-D-mannose + diphosphate</text>
        <dbReference type="Rhea" id="RHEA:15229"/>
        <dbReference type="ChEBI" id="CHEBI:15378"/>
        <dbReference type="ChEBI" id="CHEBI:33019"/>
        <dbReference type="ChEBI" id="CHEBI:37565"/>
        <dbReference type="ChEBI" id="CHEBI:57527"/>
        <dbReference type="ChEBI" id="CHEBI:58409"/>
        <dbReference type="EC" id="2.7.7.13"/>
    </reaction>
</comment>
<keyword evidence="12" id="KW-0413">Isomerase</keyword>
<evidence type="ECO:0000256" key="1">
    <source>
        <dbReference type="ARBA" id="ARBA00006115"/>
    </source>
</evidence>
<proteinExistence type="inferred from homology"/>
<name>F8ACX0_THEID</name>
<evidence type="ECO:0000259" key="11">
    <source>
        <dbReference type="Pfam" id="PF22640"/>
    </source>
</evidence>
<dbReference type="InterPro" id="IPR049577">
    <property type="entry name" value="GMPP_N"/>
</dbReference>
<dbReference type="NCBIfam" id="TIGR01479">
    <property type="entry name" value="GMP_PMI"/>
    <property type="match status" value="1"/>
</dbReference>
<dbReference type="GO" id="GO:0005525">
    <property type="term" value="F:GTP binding"/>
    <property type="evidence" value="ECO:0007669"/>
    <property type="project" value="UniProtKB-KW"/>
</dbReference>
<dbReference type="SUPFAM" id="SSF51182">
    <property type="entry name" value="RmlC-like cupins"/>
    <property type="match status" value="1"/>
</dbReference>
<accession>F8ACX0</accession>
<organism evidence="12 13">
    <name type="scientific">Thermodesulfatator indicus (strain DSM 15286 / JCM 11887 / CIR29812)</name>
    <dbReference type="NCBI Taxonomy" id="667014"/>
    <lineage>
        <taxon>Bacteria</taxon>
        <taxon>Pseudomonadati</taxon>
        <taxon>Thermodesulfobacteriota</taxon>
        <taxon>Thermodesulfobacteria</taxon>
        <taxon>Thermodesulfobacteriales</taxon>
        <taxon>Thermodesulfatatoraceae</taxon>
        <taxon>Thermodesulfatator</taxon>
    </lineage>
</organism>
<dbReference type="InterPro" id="IPR006375">
    <property type="entry name" value="Man1P_GuaTrfase/Man6P_Isoase"/>
</dbReference>
<dbReference type="KEGG" id="tid:Thein_0887"/>
<dbReference type="HOGENOM" id="CLU_035527_1_0_0"/>
<dbReference type="CDD" id="cd02213">
    <property type="entry name" value="cupin_PMI_typeII_C"/>
    <property type="match status" value="1"/>
</dbReference>
<dbReference type="FunCoup" id="F8ACX0">
    <property type="interactions" value="162"/>
</dbReference>
<dbReference type="Pfam" id="PF22640">
    <property type="entry name" value="ManC_GMP_beta-helix"/>
    <property type="match status" value="1"/>
</dbReference>
<keyword evidence="5" id="KW-0547">Nucleotide-binding</keyword>
<evidence type="ECO:0000256" key="6">
    <source>
        <dbReference type="ARBA" id="ARBA00023134"/>
    </source>
</evidence>
<keyword evidence="6" id="KW-0342">GTP-binding</keyword>
<dbReference type="InterPro" id="IPR054566">
    <property type="entry name" value="ManC/GMP-like_b-helix"/>
</dbReference>
<dbReference type="Proteomes" id="UP000006793">
    <property type="component" value="Chromosome"/>
</dbReference>
<dbReference type="EMBL" id="CP002683">
    <property type="protein sequence ID" value="AEH44764.1"/>
    <property type="molecule type" value="Genomic_DNA"/>
</dbReference>
<dbReference type="FunFam" id="2.60.120.10:FF:000032">
    <property type="entry name" value="Mannose-1-phosphate guanylyltransferase/mannose-6-phosphate isomerase"/>
    <property type="match status" value="1"/>
</dbReference>